<evidence type="ECO:0000313" key="6">
    <source>
        <dbReference type="EMBL" id="GIQ71515.1"/>
    </source>
</evidence>
<dbReference type="Proteomes" id="UP000677918">
    <property type="component" value="Unassembled WGS sequence"/>
</dbReference>
<dbReference type="PANTHER" id="PTHR47506:SF1">
    <property type="entry name" value="HTH-TYPE TRANSCRIPTIONAL REGULATOR YJDC"/>
    <property type="match status" value="1"/>
</dbReference>
<evidence type="ECO:0000256" key="2">
    <source>
        <dbReference type="ARBA" id="ARBA00023125"/>
    </source>
</evidence>
<dbReference type="PANTHER" id="PTHR47506">
    <property type="entry name" value="TRANSCRIPTIONAL REGULATORY PROTEIN"/>
    <property type="match status" value="1"/>
</dbReference>
<evidence type="ECO:0000256" key="1">
    <source>
        <dbReference type="ARBA" id="ARBA00023015"/>
    </source>
</evidence>
<keyword evidence="3" id="KW-0804">Transcription</keyword>
<dbReference type="InterPro" id="IPR009057">
    <property type="entry name" value="Homeodomain-like_sf"/>
</dbReference>
<protein>
    <submittedName>
        <fullName evidence="6">TetR family transcriptional regulator</fullName>
    </submittedName>
</protein>
<feature type="domain" description="HTH tetR-type" evidence="5">
    <location>
        <begin position="1"/>
        <end position="60"/>
    </location>
</feature>
<dbReference type="AlphaFoldDB" id="A0A8J4H7U6"/>
<dbReference type="Gene3D" id="1.10.10.60">
    <property type="entry name" value="Homeodomain-like"/>
    <property type="match status" value="1"/>
</dbReference>
<evidence type="ECO:0000256" key="3">
    <source>
        <dbReference type="ARBA" id="ARBA00023163"/>
    </source>
</evidence>
<name>A0A8J4H7U6_9BACL</name>
<comment type="caution">
    <text evidence="6">The sequence shown here is derived from an EMBL/GenBank/DDBJ whole genome shotgun (WGS) entry which is preliminary data.</text>
</comment>
<reference evidence="6" key="1">
    <citation type="submission" date="2021-04" db="EMBL/GenBank/DDBJ databases">
        <title>Draft genome sequence of Xylanibacillus composti strain K13.</title>
        <authorList>
            <person name="Uke A."/>
            <person name="Chhe C."/>
            <person name="Baramee S."/>
            <person name="Kosugi A."/>
        </authorList>
    </citation>
    <scope>NUCLEOTIDE SEQUENCE</scope>
    <source>
        <strain evidence="6">K13</strain>
    </source>
</reference>
<dbReference type="PROSITE" id="PS50977">
    <property type="entry name" value="HTH_TETR_2"/>
    <property type="match status" value="1"/>
</dbReference>
<dbReference type="SUPFAM" id="SSF46689">
    <property type="entry name" value="Homeodomain-like"/>
    <property type="match status" value="1"/>
</dbReference>
<evidence type="ECO:0000313" key="7">
    <source>
        <dbReference type="Proteomes" id="UP000677918"/>
    </source>
</evidence>
<organism evidence="6 7">
    <name type="scientific">Xylanibacillus composti</name>
    <dbReference type="NCBI Taxonomy" id="1572762"/>
    <lineage>
        <taxon>Bacteria</taxon>
        <taxon>Bacillati</taxon>
        <taxon>Bacillota</taxon>
        <taxon>Bacilli</taxon>
        <taxon>Bacillales</taxon>
        <taxon>Paenibacillaceae</taxon>
        <taxon>Xylanibacillus</taxon>
    </lineage>
</organism>
<dbReference type="InterPro" id="IPR036271">
    <property type="entry name" value="Tet_transcr_reg_TetR-rel_C_sf"/>
</dbReference>
<keyword evidence="1" id="KW-0805">Transcription regulation</keyword>
<dbReference type="SUPFAM" id="SSF48498">
    <property type="entry name" value="Tetracyclin repressor-like, C-terminal domain"/>
    <property type="match status" value="1"/>
</dbReference>
<dbReference type="PRINTS" id="PR00455">
    <property type="entry name" value="HTHTETR"/>
</dbReference>
<keyword evidence="2 4" id="KW-0238">DNA-binding</keyword>
<sequence>MSHQSIKEVALHLFAANGYEGTSLADIASQVGIKKQSIYTHFEGKDDLFLQVLEETFAVELDRERAYFQSNYDKPLKAFLWDALQSFIHRFDHDDRLKFWLRNAFLPPSHLYEEVIAYLYRYLDQVDRLYLDRFQHASHQQELKQDPAVATTAFSALVDAIGVEMIYGDEARTERKLHASWQVFWMGISNHDGTSKN</sequence>
<keyword evidence="7" id="KW-1185">Reference proteome</keyword>
<proteinExistence type="predicted"/>
<dbReference type="GO" id="GO:0003677">
    <property type="term" value="F:DNA binding"/>
    <property type="evidence" value="ECO:0007669"/>
    <property type="project" value="UniProtKB-UniRule"/>
</dbReference>
<evidence type="ECO:0000259" key="5">
    <source>
        <dbReference type="PROSITE" id="PS50977"/>
    </source>
</evidence>
<dbReference type="RefSeq" id="WP_213414308.1">
    <property type="nucleotide sequence ID" value="NZ_BOVK01000101.1"/>
</dbReference>
<gene>
    <name evidence="6" type="ORF">XYCOK13_43390</name>
</gene>
<dbReference type="InterPro" id="IPR001647">
    <property type="entry name" value="HTH_TetR"/>
</dbReference>
<evidence type="ECO:0000256" key="4">
    <source>
        <dbReference type="PROSITE-ProRule" id="PRU00335"/>
    </source>
</evidence>
<dbReference type="Pfam" id="PF00440">
    <property type="entry name" value="TetR_N"/>
    <property type="match status" value="1"/>
</dbReference>
<feature type="DNA-binding region" description="H-T-H motif" evidence="4">
    <location>
        <begin position="23"/>
        <end position="42"/>
    </location>
</feature>
<dbReference type="Gene3D" id="1.10.357.10">
    <property type="entry name" value="Tetracycline Repressor, domain 2"/>
    <property type="match status" value="1"/>
</dbReference>
<accession>A0A8J4H7U6</accession>
<dbReference type="EMBL" id="BOVK01000101">
    <property type="protein sequence ID" value="GIQ71515.1"/>
    <property type="molecule type" value="Genomic_DNA"/>
</dbReference>